<proteinExistence type="predicted"/>
<sequence length="364" mass="41273">MAPQFSEDFERTFNMQMPENIVSSVDLGFTGQVIASIDEHDSTRVLVVDGVQFPTLERPGSPLSLDELQALFRYIASVIDRVVQIDYSTYTESCGEGHSKDGCHAGASVDVSDNAQAVPTEDTIYGHGWLSGHEKSCHIKMIIPMKFNRWVTGNIDLHYKARLDVARSSDIVVVDVSRKVSSGVVLEEKENTPPAKLVLTDWLPTDFGHVGVTTSGTATIVRSPITYHVVQVEATEDSDVESNIKDFADKGREWNVTIFWHIGKKKKELLPRLWGIDRSLHISHLDFLIQLDLDLRAEFVEVLGHEESLWLQKSRVQWANFGDRNTSYFHRCTMQRRRANFITTLRDSNMVWCSDQVRCTMLRT</sequence>
<name>A0ABR2FYR8_9ROSI</name>
<dbReference type="EMBL" id="JBBPBM010000004">
    <property type="protein sequence ID" value="KAK8589257.1"/>
    <property type="molecule type" value="Genomic_DNA"/>
</dbReference>
<gene>
    <name evidence="1" type="ORF">V6N12_023659</name>
</gene>
<reference evidence="1 2" key="1">
    <citation type="journal article" date="2024" name="G3 (Bethesda)">
        <title>Genome assembly of Hibiscus sabdariffa L. provides insights into metabolisms of medicinal natural products.</title>
        <authorList>
            <person name="Kim T."/>
        </authorList>
    </citation>
    <scope>NUCLEOTIDE SEQUENCE [LARGE SCALE GENOMIC DNA]</scope>
    <source>
        <strain evidence="1">TK-2024</strain>
        <tissue evidence="1">Old leaves</tissue>
    </source>
</reference>
<evidence type="ECO:0000313" key="2">
    <source>
        <dbReference type="Proteomes" id="UP001472677"/>
    </source>
</evidence>
<organism evidence="1 2">
    <name type="scientific">Hibiscus sabdariffa</name>
    <name type="common">roselle</name>
    <dbReference type="NCBI Taxonomy" id="183260"/>
    <lineage>
        <taxon>Eukaryota</taxon>
        <taxon>Viridiplantae</taxon>
        <taxon>Streptophyta</taxon>
        <taxon>Embryophyta</taxon>
        <taxon>Tracheophyta</taxon>
        <taxon>Spermatophyta</taxon>
        <taxon>Magnoliopsida</taxon>
        <taxon>eudicotyledons</taxon>
        <taxon>Gunneridae</taxon>
        <taxon>Pentapetalae</taxon>
        <taxon>rosids</taxon>
        <taxon>malvids</taxon>
        <taxon>Malvales</taxon>
        <taxon>Malvaceae</taxon>
        <taxon>Malvoideae</taxon>
        <taxon>Hibiscus</taxon>
    </lineage>
</organism>
<dbReference type="Proteomes" id="UP001472677">
    <property type="component" value="Unassembled WGS sequence"/>
</dbReference>
<comment type="caution">
    <text evidence="1">The sequence shown here is derived from an EMBL/GenBank/DDBJ whole genome shotgun (WGS) entry which is preliminary data.</text>
</comment>
<protein>
    <submittedName>
        <fullName evidence="1">Uncharacterized protein</fullName>
    </submittedName>
</protein>
<evidence type="ECO:0000313" key="1">
    <source>
        <dbReference type="EMBL" id="KAK8589257.1"/>
    </source>
</evidence>
<keyword evidence="2" id="KW-1185">Reference proteome</keyword>
<accession>A0ABR2FYR8</accession>